<dbReference type="EMBL" id="CP052766">
    <property type="protein sequence ID" value="QJR80121.1"/>
    <property type="molecule type" value="Genomic_DNA"/>
</dbReference>
<dbReference type="InterPro" id="IPR046703">
    <property type="entry name" value="DUF6776"/>
</dbReference>
<dbReference type="Proteomes" id="UP000219285">
    <property type="component" value="Chromosome"/>
</dbReference>
<gene>
    <name evidence="3" type="ORF">CA267_004670</name>
</gene>
<evidence type="ECO:0000313" key="4">
    <source>
        <dbReference type="Proteomes" id="UP000219285"/>
    </source>
</evidence>
<name>A0A6M4MA96_9ALTE</name>
<keyword evidence="2" id="KW-1133">Transmembrane helix</keyword>
<protein>
    <submittedName>
        <fullName evidence="3">Uncharacterized protein</fullName>
    </submittedName>
</protein>
<feature type="coiled-coil region" evidence="1">
    <location>
        <begin position="53"/>
        <end position="108"/>
    </location>
</feature>
<dbReference type="RefSeq" id="WP_139316223.1">
    <property type="nucleotide sequence ID" value="NZ_CP052766.1"/>
</dbReference>
<feature type="transmembrane region" description="Helical" evidence="2">
    <location>
        <begin position="12"/>
        <end position="32"/>
    </location>
</feature>
<dbReference type="KEGG" id="apel:CA267_004670"/>
<keyword evidence="4" id="KW-1185">Reference proteome</keyword>
<reference evidence="3 4" key="2">
    <citation type="submission" date="2020-04" db="EMBL/GenBank/DDBJ databases">
        <title>Complete genome sequence of Alteromonas pelagimontana 5.12T.</title>
        <authorList>
            <person name="Sinha R.K."/>
            <person name="Krishnan K.P."/>
            <person name="Kurian J.P."/>
        </authorList>
    </citation>
    <scope>NUCLEOTIDE SEQUENCE [LARGE SCALE GENOMIC DNA]</scope>
    <source>
        <strain evidence="3 4">5.12</strain>
    </source>
</reference>
<dbReference type="Pfam" id="PF20567">
    <property type="entry name" value="DUF6776"/>
    <property type="match status" value="1"/>
</dbReference>
<accession>A0A6M4MA96</accession>
<reference evidence="4" key="1">
    <citation type="submission" date="2014-12" db="EMBL/GenBank/DDBJ databases">
        <title>Complete genome sequence of a multi-drug resistant Klebsiella pneumoniae.</title>
        <authorList>
            <person name="Hua X."/>
            <person name="Chen Q."/>
            <person name="Li X."/>
            <person name="Feng Y."/>
            <person name="Ruan Z."/>
            <person name="Yu Y."/>
        </authorList>
    </citation>
    <scope>NUCLEOTIDE SEQUENCE [LARGE SCALE GENOMIC DNA]</scope>
    <source>
        <strain evidence="4">5.12</strain>
    </source>
</reference>
<evidence type="ECO:0000313" key="3">
    <source>
        <dbReference type="EMBL" id="QJR80121.1"/>
    </source>
</evidence>
<keyword evidence="2" id="KW-0472">Membrane</keyword>
<sequence>MMKLAELQKNVGGYRFSLLLITIMLAMVFFGYQLAGYQHKQNTLAYENATTTAQMLKAENDILNLRVSRLEVELALEKNVTSAAHQQRQEAISTVRRLEEQLAFYQNVMAPELTQDGFLVDGLQVVAAASERFYRLSLVLLQQRQNKAIVKGDLFIRIKGSQDGKPAVIEPGQPQFLPEGPVVYRFKYFQTVNVSFQLPENFVPEFIEFASEVYQYTTKRGDYMRRFPWSQVFDEQPESTDTVPAHN</sequence>
<proteinExistence type="predicted"/>
<dbReference type="AlphaFoldDB" id="A0A6M4MA96"/>
<keyword evidence="1" id="KW-0175">Coiled coil</keyword>
<dbReference type="OrthoDB" id="7056878at2"/>
<organism evidence="3 4">
    <name type="scientific">Alteromonas pelagimontana</name>
    <dbReference type="NCBI Taxonomy" id="1858656"/>
    <lineage>
        <taxon>Bacteria</taxon>
        <taxon>Pseudomonadati</taxon>
        <taxon>Pseudomonadota</taxon>
        <taxon>Gammaproteobacteria</taxon>
        <taxon>Alteromonadales</taxon>
        <taxon>Alteromonadaceae</taxon>
        <taxon>Alteromonas/Salinimonas group</taxon>
        <taxon>Alteromonas</taxon>
    </lineage>
</organism>
<evidence type="ECO:0000256" key="2">
    <source>
        <dbReference type="SAM" id="Phobius"/>
    </source>
</evidence>
<keyword evidence="2" id="KW-0812">Transmembrane</keyword>
<evidence type="ECO:0000256" key="1">
    <source>
        <dbReference type="SAM" id="Coils"/>
    </source>
</evidence>